<name>A0A5S9MCX7_BACIA</name>
<organism evidence="9 10">
    <name type="scientific">Bacillus safensis</name>
    <dbReference type="NCBI Taxonomy" id="561879"/>
    <lineage>
        <taxon>Bacteria</taxon>
        <taxon>Bacillati</taxon>
        <taxon>Bacillota</taxon>
        <taxon>Bacilli</taxon>
        <taxon>Bacillales</taxon>
        <taxon>Bacillaceae</taxon>
        <taxon>Bacillus</taxon>
    </lineage>
</organism>
<dbReference type="Proteomes" id="UP000464658">
    <property type="component" value="Chromosome"/>
</dbReference>
<keyword evidence="6 7" id="KW-0472">Membrane</keyword>
<keyword evidence="4 7" id="KW-0812">Transmembrane</keyword>
<evidence type="ECO:0000256" key="5">
    <source>
        <dbReference type="ARBA" id="ARBA00022989"/>
    </source>
</evidence>
<gene>
    <name evidence="9" type="ORF">BsIDN1_34270</name>
</gene>
<dbReference type="Gene3D" id="1.20.1250.20">
    <property type="entry name" value="MFS general substrate transporter like domains"/>
    <property type="match status" value="1"/>
</dbReference>
<reference evidence="9 10" key="1">
    <citation type="submission" date="2019-12" db="EMBL/GenBank/DDBJ databases">
        <title>Full genome sequence of a Bacillus safensis strain isolated from commercially available natto in Indonesia.</title>
        <authorList>
            <person name="Yoshida M."/>
            <person name="Uomi M."/>
            <person name="Waturangi D."/>
            <person name="Ekaputri J.J."/>
            <person name="Setiamarga D.H.E."/>
        </authorList>
    </citation>
    <scope>NUCLEOTIDE SEQUENCE [LARGE SCALE GENOMIC DNA]</scope>
    <source>
        <strain evidence="9 10">IDN1</strain>
    </source>
</reference>
<dbReference type="PANTHER" id="PTHR48020">
    <property type="entry name" value="PROTON MYO-INOSITOL COTRANSPORTER"/>
    <property type="match status" value="1"/>
</dbReference>
<dbReference type="InterPro" id="IPR050814">
    <property type="entry name" value="Myo-inositol_Transporter"/>
</dbReference>
<evidence type="ECO:0000313" key="10">
    <source>
        <dbReference type="Proteomes" id="UP000464658"/>
    </source>
</evidence>
<dbReference type="InterPro" id="IPR003663">
    <property type="entry name" value="Sugar/inositol_transpt"/>
</dbReference>
<evidence type="ECO:0000256" key="2">
    <source>
        <dbReference type="ARBA" id="ARBA00010992"/>
    </source>
</evidence>
<dbReference type="GO" id="GO:0022857">
    <property type="term" value="F:transmembrane transporter activity"/>
    <property type="evidence" value="ECO:0007669"/>
    <property type="project" value="InterPro"/>
</dbReference>
<evidence type="ECO:0000256" key="3">
    <source>
        <dbReference type="ARBA" id="ARBA00022448"/>
    </source>
</evidence>
<proteinExistence type="inferred from homology"/>
<keyword evidence="3" id="KW-0813">Transport</keyword>
<dbReference type="PROSITE" id="PS50850">
    <property type="entry name" value="MFS"/>
    <property type="match status" value="1"/>
</dbReference>
<dbReference type="InterPro" id="IPR036259">
    <property type="entry name" value="MFS_trans_sf"/>
</dbReference>
<dbReference type="InterPro" id="IPR005829">
    <property type="entry name" value="Sugar_transporter_CS"/>
</dbReference>
<keyword evidence="5 7" id="KW-1133">Transmembrane helix</keyword>
<comment type="subcellular location">
    <subcellularLocation>
        <location evidence="1">Cell membrane</location>
        <topology evidence="1">Multi-pass membrane protein</topology>
    </subcellularLocation>
</comment>
<feature type="transmembrane region" description="Helical" evidence="7">
    <location>
        <begin position="6"/>
        <end position="29"/>
    </location>
</feature>
<dbReference type="InterPro" id="IPR020846">
    <property type="entry name" value="MFS_dom"/>
</dbReference>
<dbReference type="AlphaFoldDB" id="A0A5S9MCX7"/>
<comment type="similarity">
    <text evidence="2">Belongs to the major facilitator superfamily. Sugar transporter (TC 2.A.1.1) family.</text>
</comment>
<protein>
    <recommendedName>
        <fullName evidence="8">Major facilitator superfamily (MFS) profile domain-containing protein</fullName>
    </recommendedName>
</protein>
<dbReference type="Pfam" id="PF00083">
    <property type="entry name" value="Sugar_tr"/>
    <property type="match status" value="1"/>
</dbReference>
<evidence type="ECO:0000256" key="7">
    <source>
        <dbReference type="SAM" id="Phobius"/>
    </source>
</evidence>
<sequence>MIIFRFLLGLAVGGASVAVPTFLAEMSPANQRGRIVTQNELMIVTGQLLAFVFNAIIGNLLGENPFVWRIMLPIAALPAIILFFGMLRVPESPRWLVTSGKRDEALQVLQKIRSKVDAERELSEIENAYEKKKNLDKATFKDFSISWVRRLVLIGVGIAIVQQITGVNSIMYYGTEILRGAGFDTKSSVDW</sequence>
<evidence type="ECO:0000259" key="8">
    <source>
        <dbReference type="PROSITE" id="PS50850"/>
    </source>
</evidence>
<dbReference type="PANTHER" id="PTHR48020:SF12">
    <property type="entry name" value="PROTON MYO-INOSITOL COTRANSPORTER"/>
    <property type="match status" value="1"/>
</dbReference>
<dbReference type="InterPro" id="IPR005828">
    <property type="entry name" value="MFS_sugar_transport-like"/>
</dbReference>
<dbReference type="SUPFAM" id="SSF103473">
    <property type="entry name" value="MFS general substrate transporter"/>
    <property type="match status" value="1"/>
</dbReference>
<dbReference type="PRINTS" id="PR00171">
    <property type="entry name" value="SUGRTRNSPORT"/>
</dbReference>
<evidence type="ECO:0000256" key="6">
    <source>
        <dbReference type="ARBA" id="ARBA00023136"/>
    </source>
</evidence>
<evidence type="ECO:0000313" key="9">
    <source>
        <dbReference type="EMBL" id="BBP89809.1"/>
    </source>
</evidence>
<evidence type="ECO:0000256" key="4">
    <source>
        <dbReference type="ARBA" id="ARBA00022692"/>
    </source>
</evidence>
<feature type="transmembrane region" description="Helical" evidence="7">
    <location>
        <begin position="151"/>
        <end position="173"/>
    </location>
</feature>
<evidence type="ECO:0000256" key="1">
    <source>
        <dbReference type="ARBA" id="ARBA00004651"/>
    </source>
</evidence>
<accession>A0A5S9MCX7</accession>
<feature type="domain" description="Major facilitator superfamily (MFS) profile" evidence="8">
    <location>
        <begin position="1"/>
        <end position="191"/>
    </location>
</feature>
<dbReference type="GO" id="GO:0005886">
    <property type="term" value="C:plasma membrane"/>
    <property type="evidence" value="ECO:0007669"/>
    <property type="project" value="UniProtKB-SubCell"/>
</dbReference>
<feature type="transmembrane region" description="Helical" evidence="7">
    <location>
        <begin position="66"/>
        <end position="87"/>
    </location>
</feature>
<feature type="transmembrane region" description="Helical" evidence="7">
    <location>
        <begin position="41"/>
        <end position="60"/>
    </location>
</feature>
<dbReference type="PROSITE" id="PS00217">
    <property type="entry name" value="SUGAR_TRANSPORT_2"/>
    <property type="match status" value="1"/>
</dbReference>
<dbReference type="EMBL" id="AP021906">
    <property type="protein sequence ID" value="BBP89809.1"/>
    <property type="molecule type" value="Genomic_DNA"/>
</dbReference>